<protein>
    <submittedName>
        <fullName evidence="1">Uncharacterized protein</fullName>
    </submittedName>
</protein>
<reference evidence="1" key="1">
    <citation type="submission" date="2015-10" db="EMBL/GenBank/DDBJ databases">
        <authorList>
            <person name="Gilbert D.G."/>
        </authorList>
    </citation>
    <scope>NUCLEOTIDE SEQUENCE</scope>
    <source>
        <strain evidence="1">Pg-3b</strain>
    </source>
</reference>
<organism evidence="1">
    <name type="scientific">Limosilactobacillus reuteri</name>
    <name type="common">Lactobacillus reuteri</name>
    <dbReference type="NCBI Taxonomy" id="1598"/>
    <lineage>
        <taxon>Bacteria</taxon>
        <taxon>Bacillati</taxon>
        <taxon>Bacillota</taxon>
        <taxon>Bacilli</taxon>
        <taxon>Lactobacillales</taxon>
        <taxon>Lactobacillaceae</taxon>
        <taxon>Limosilactobacillus</taxon>
    </lineage>
</organism>
<accession>A0A0U5JH58</accession>
<name>A0A0U5JH58_LIMRT</name>
<sequence length="64" mass="7631">MADFITDKLSDALDELENYHTIDGKFWKYSRLRAEELLPANDWRLQEILKFRKKVGEVKDDEAD</sequence>
<evidence type="ECO:0000313" key="1">
    <source>
        <dbReference type="EMBL" id="CUR36528.1"/>
    </source>
</evidence>
<dbReference type="AlphaFoldDB" id="A0A0U5JH58"/>
<dbReference type="EMBL" id="LN887216">
    <property type="protein sequence ID" value="CUR36528.1"/>
    <property type="molecule type" value="Genomic_DNA"/>
</dbReference>
<proteinExistence type="predicted"/>
<gene>
    <name evidence="1" type="ORF">LRLP16767_LRPG3B_00320</name>
</gene>